<keyword evidence="1" id="KW-0472">Membrane</keyword>
<dbReference type="AlphaFoldDB" id="L5M5R0"/>
<feature type="transmembrane region" description="Helical" evidence="1">
    <location>
        <begin position="41"/>
        <end position="61"/>
    </location>
</feature>
<evidence type="ECO:0000256" key="1">
    <source>
        <dbReference type="SAM" id="Phobius"/>
    </source>
</evidence>
<keyword evidence="1" id="KW-0812">Transmembrane</keyword>
<keyword evidence="3" id="KW-1185">Reference proteome</keyword>
<keyword evidence="1" id="KW-1133">Transmembrane helix</keyword>
<gene>
    <name evidence="2" type="ORF">MDA_GLEAN10009914</name>
</gene>
<name>L5M5R0_MYODS</name>
<dbReference type="Proteomes" id="UP000010556">
    <property type="component" value="Unassembled WGS sequence"/>
</dbReference>
<evidence type="ECO:0000313" key="2">
    <source>
        <dbReference type="EMBL" id="ELK33964.1"/>
    </source>
</evidence>
<dbReference type="EMBL" id="KB103528">
    <property type="protein sequence ID" value="ELK33964.1"/>
    <property type="molecule type" value="Genomic_DNA"/>
</dbReference>
<accession>L5M5R0</accession>
<sequence>MRTTGGCISRAWHMANGWQTLERVQPQQPSQARQIDFLNSLATNLVFIIALVNIFITAFSIQKPVVDLVPGSGLMPSLCWPQPHKPQELPQPWATCLCTAPLRTPEPGLDRRILASVSPAPSVAPPP</sequence>
<organism evidence="2 3">
    <name type="scientific">Myotis davidii</name>
    <name type="common">David's myotis</name>
    <dbReference type="NCBI Taxonomy" id="225400"/>
    <lineage>
        <taxon>Eukaryota</taxon>
        <taxon>Metazoa</taxon>
        <taxon>Chordata</taxon>
        <taxon>Craniata</taxon>
        <taxon>Vertebrata</taxon>
        <taxon>Euteleostomi</taxon>
        <taxon>Mammalia</taxon>
        <taxon>Eutheria</taxon>
        <taxon>Laurasiatheria</taxon>
        <taxon>Chiroptera</taxon>
        <taxon>Yangochiroptera</taxon>
        <taxon>Vespertilionidae</taxon>
        <taxon>Myotis</taxon>
    </lineage>
</organism>
<protein>
    <submittedName>
        <fullName evidence="2">Ninjurin-1</fullName>
    </submittedName>
</protein>
<proteinExistence type="predicted"/>
<reference evidence="3" key="1">
    <citation type="journal article" date="2013" name="Science">
        <title>Comparative analysis of bat genomes provides insight into the evolution of flight and immunity.</title>
        <authorList>
            <person name="Zhang G."/>
            <person name="Cowled C."/>
            <person name="Shi Z."/>
            <person name="Huang Z."/>
            <person name="Bishop-Lilly K.A."/>
            <person name="Fang X."/>
            <person name="Wynne J.W."/>
            <person name="Xiong Z."/>
            <person name="Baker M.L."/>
            <person name="Zhao W."/>
            <person name="Tachedjian M."/>
            <person name="Zhu Y."/>
            <person name="Zhou P."/>
            <person name="Jiang X."/>
            <person name="Ng J."/>
            <person name="Yang L."/>
            <person name="Wu L."/>
            <person name="Xiao J."/>
            <person name="Feng Y."/>
            <person name="Chen Y."/>
            <person name="Sun X."/>
            <person name="Zhang Y."/>
            <person name="Marsh G.A."/>
            <person name="Crameri G."/>
            <person name="Broder C.C."/>
            <person name="Frey K.G."/>
            <person name="Wang L.F."/>
            <person name="Wang J."/>
        </authorList>
    </citation>
    <scope>NUCLEOTIDE SEQUENCE [LARGE SCALE GENOMIC DNA]</scope>
</reference>
<evidence type="ECO:0000313" key="3">
    <source>
        <dbReference type="Proteomes" id="UP000010556"/>
    </source>
</evidence>